<organism evidence="2 3">
    <name type="scientific">Paenibacillus albidus</name>
    <dbReference type="NCBI Taxonomy" id="2041023"/>
    <lineage>
        <taxon>Bacteria</taxon>
        <taxon>Bacillati</taxon>
        <taxon>Bacillota</taxon>
        <taxon>Bacilli</taxon>
        <taxon>Bacillales</taxon>
        <taxon>Paenibacillaceae</taxon>
        <taxon>Paenibacillus</taxon>
    </lineage>
</organism>
<dbReference type="EMBL" id="BMKR01000031">
    <property type="protein sequence ID" value="GGG00892.1"/>
    <property type="molecule type" value="Genomic_DNA"/>
</dbReference>
<keyword evidence="1" id="KW-0812">Transmembrane</keyword>
<keyword evidence="1" id="KW-0472">Membrane</keyword>
<feature type="transmembrane region" description="Helical" evidence="1">
    <location>
        <begin position="12"/>
        <end position="33"/>
    </location>
</feature>
<evidence type="ECO:0000313" key="3">
    <source>
        <dbReference type="Proteomes" id="UP000637643"/>
    </source>
</evidence>
<reference evidence="2" key="2">
    <citation type="submission" date="2020-09" db="EMBL/GenBank/DDBJ databases">
        <authorList>
            <person name="Sun Q."/>
            <person name="Zhou Y."/>
        </authorList>
    </citation>
    <scope>NUCLEOTIDE SEQUENCE</scope>
    <source>
        <strain evidence="2">CGMCC 1.16134</strain>
    </source>
</reference>
<evidence type="ECO:0000313" key="2">
    <source>
        <dbReference type="EMBL" id="GGG00892.1"/>
    </source>
</evidence>
<keyword evidence="1" id="KW-1133">Transmembrane helix</keyword>
<dbReference type="RefSeq" id="WP_189030097.1">
    <property type="nucleotide sequence ID" value="NZ_BMKR01000031.1"/>
</dbReference>
<sequence>MKKLHTVRLSYLYIFGGSLLLSGVFLFAVQRMFHIIYSRYTPESEALFVRCTHWIINHIGKTPIVLFLFMAGSAGLFWMRSQKTAEDMKALLLAGEALAVKGSFEKLSVISGGELGQLAGHLRTVNRNRQGQTWNTRAVSAGVLEAHQLDSEEVMTLILRTKALVRLLAEAEAAAEEETGGASLQLEMATREAMGMERFLENLNGRS</sequence>
<dbReference type="AlphaFoldDB" id="A0A917CWP9"/>
<keyword evidence="3" id="KW-1185">Reference proteome</keyword>
<dbReference type="Proteomes" id="UP000637643">
    <property type="component" value="Unassembled WGS sequence"/>
</dbReference>
<gene>
    <name evidence="2" type="ORF">GCM10010912_52180</name>
</gene>
<reference evidence="2" key="1">
    <citation type="journal article" date="2014" name="Int. J. Syst. Evol. Microbiol.">
        <title>Complete genome sequence of Corynebacterium casei LMG S-19264T (=DSM 44701T), isolated from a smear-ripened cheese.</title>
        <authorList>
            <consortium name="US DOE Joint Genome Institute (JGI-PGF)"/>
            <person name="Walter F."/>
            <person name="Albersmeier A."/>
            <person name="Kalinowski J."/>
            <person name="Ruckert C."/>
        </authorList>
    </citation>
    <scope>NUCLEOTIDE SEQUENCE</scope>
    <source>
        <strain evidence="2">CGMCC 1.16134</strain>
    </source>
</reference>
<evidence type="ECO:0000256" key="1">
    <source>
        <dbReference type="SAM" id="Phobius"/>
    </source>
</evidence>
<comment type="caution">
    <text evidence="2">The sequence shown here is derived from an EMBL/GenBank/DDBJ whole genome shotgun (WGS) entry which is preliminary data.</text>
</comment>
<name>A0A917CWP9_9BACL</name>
<protein>
    <submittedName>
        <fullName evidence="2">Uncharacterized protein</fullName>
    </submittedName>
</protein>
<accession>A0A917CWP9</accession>
<feature type="transmembrane region" description="Helical" evidence="1">
    <location>
        <begin position="53"/>
        <end position="79"/>
    </location>
</feature>
<proteinExistence type="predicted"/>